<protein>
    <submittedName>
        <fullName evidence="4">Uncharacterized protein</fullName>
    </submittedName>
</protein>
<dbReference type="Proteomes" id="UP000708148">
    <property type="component" value="Unassembled WGS sequence"/>
</dbReference>
<dbReference type="EMBL" id="CAJHUC010000811">
    <property type="protein sequence ID" value="CAD7698339.1"/>
    <property type="molecule type" value="Genomic_DNA"/>
</dbReference>
<name>A0A8S1J4C8_9CHLO</name>
<dbReference type="PRINTS" id="PR01415">
    <property type="entry name" value="ANKYRIN"/>
</dbReference>
<keyword evidence="5" id="KW-1185">Reference proteome</keyword>
<evidence type="ECO:0000313" key="5">
    <source>
        <dbReference type="Proteomes" id="UP000708148"/>
    </source>
</evidence>
<keyword evidence="2 3" id="KW-0040">ANK repeat</keyword>
<dbReference type="Gene3D" id="1.25.40.20">
    <property type="entry name" value="Ankyrin repeat-containing domain"/>
    <property type="match status" value="2"/>
</dbReference>
<dbReference type="InterPro" id="IPR002110">
    <property type="entry name" value="Ankyrin_rpt"/>
</dbReference>
<dbReference type="AlphaFoldDB" id="A0A8S1J4C8"/>
<dbReference type="PROSITE" id="PS50088">
    <property type="entry name" value="ANK_REPEAT"/>
    <property type="match status" value="4"/>
</dbReference>
<dbReference type="OrthoDB" id="1103984at2759"/>
<dbReference type="SMART" id="SM00248">
    <property type="entry name" value="ANK"/>
    <property type="match status" value="8"/>
</dbReference>
<feature type="repeat" description="ANK" evidence="3">
    <location>
        <begin position="224"/>
        <end position="256"/>
    </location>
</feature>
<dbReference type="Pfam" id="PF00023">
    <property type="entry name" value="Ank"/>
    <property type="match status" value="1"/>
</dbReference>
<comment type="caution">
    <text evidence="4">The sequence shown here is derived from an EMBL/GenBank/DDBJ whole genome shotgun (WGS) entry which is preliminary data.</text>
</comment>
<dbReference type="PROSITE" id="PS50297">
    <property type="entry name" value="ANK_REP_REGION"/>
    <property type="match status" value="3"/>
</dbReference>
<gene>
    <name evidence="4" type="ORF">OSTQU699_LOCUS3700</name>
</gene>
<dbReference type="GO" id="GO:0005737">
    <property type="term" value="C:cytoplasm"/>
    <property type="evidence" value="ECO:0007669"/>
    <property type="project" value="TreeGrafter"/>
</dbReference>
<dbReference type="InterPro" id="IPR036770">
    <property type="entry name" value="Ankyrin_rpt-contain_sf"/>
</dbReference>
<dbReference type="PANTHER" id="PTHR24198">
    <property type="entry name" value="ANKYRIN REPEAT AND PROTEIN KINASE DOMAIN-CONTAINING PROTEIN"/>
    <property type="match status" value="1"/>
</dbReference>
<dbReference type="Pfam" id="PF12796">
    <property type="entry name" value="Ank_2"/>
    <property type="match status" value="2"/>
</dbReference>
<feature type="repeat" description="ANK" evidence="3">
    <location>
        <begin position="115"/>
        <end position="147"/>
    </location>
</feature>
<proteinExistence type="predicted"/>
<dbReference type="SUPFAM" id="SSF48403">
    <property type="entry name" value="Ankyrin repeat"/>
    <property type="match status" value="1"/>
</dbReference>
<keyword evidence="1" id="KW-0677">Repeat</keyword>
<sequence length="489" mass="52163">MGEPKHDVSIGKAFSKLRNAMSKSWEDLKSTGVLPDIISPRLESSPLVEAAFKGDLDRVLQLLCEGASLTKSANVPGYGETSALGAAICGDHLTVSRLLIDNMSQAQLDARYGPQKFSALLLAAWLGRDEIFEALLSKGCDLRTTDAGGNTPLALAVQHHHLTLVWIICEKAKTAGLAGYLDEYNGKGQTALQVACESGEMAIVSCLLKQGADPDKPTKGWGKGGQTPLWVAVMAGHASIVQTLLTSGTRVNINMETRRGLTLLHLAVLMDHPQIVRLLMEHGADIETGHMQQEEPSSPVMEDFPSPLLLACAYGRPECLRALLAGPPPDVSRLLDKPGRVDVTAVVVERLVGRVPETPESPIAWAVQHPCRLFRKSVRVMGIGGDVQFTSGADGMDHAHVDCAAQLLAAGAAISGDQLAALRAGFDALRQRGEGEGLAGLEEMLRSGLRQCAGCRAWGAWQGDGGEGVYCSWRCRAVREAMATFPVGQ</sequence>
<reference evidence="4" key="1">
    <citation type="submission" date="2020-12" db="EMBL/GenBank/DDBJ databases">
        <authorList>
            <person name="Iha C."/>
        </authorList>
    </citation>
    <scope>NUCLEOTIDE SEQUENCE</scope>
</reference>
<evidence type="ECO:0000256" key="2">
    <source>
        <dbReference type="ARBA" id="ARBA00023043"/>
    </source>
</evidence>
<evidence type="ECO:0000313" key="4">
    <source>
        <dbReference type="EMBL" id="CAD7698339.1"/>
    </source>
</evidence>
<dbReference type="PANTHER" id="PTHR24198:SF165">
    <property type="entry name" value="ANKYRIN REPEAT-CONTAINING PROTEIN-RELATED"/>
    <property type="match status" value="1"/>
</dbReference>
<accession>A0A8S1J4C8</accession>
<evidence type="ECO:0000256" key="1">
    <source>
        <dbReference type="ARBA" id="ARBA00022737"/>
    </source>
</evidence>
<feature type="repeat" description="ANK" evidence="3">
    <location>
        <begin position="259"/>
        <end position="291"/>
    </location>
</feature>
<feature type="repeat" description="ANK" evidence="3">
    <location>
        <begin position="187"/>
        <end position="219"/>
    </location>
</feature>
<evidence type="ECO:0000256" key="3">
    <source>
        <dbReference type="PROSITE-ProRule" id="PRU00023"/>
    </source>
</evidence>
<organism evidence="4 5">
    <name type="scientific">Ostreobium quekettii</name>
    <dbReference type="NCBI Taxonomy" id="121088"/>
    <lineage>
        <taxon>Eukaryota</taxon>
        <taxon>Viridiplantae</taxon>
        <taxon>Chlorophyta</taxon>
        <taxon>core chlorophytes</taxon>
        <taxon>Ulvophyceae</taxon>
        <taxon>TCBD clade</taxon>
        <taxon>Bryopsidales</taxon>
        <taxon>Ostreobineae</taxon>
        <taxon>Ostreobiaceae</taxon>
        <taxon>Ostreobium</taxon>
    </lineage>
</organism>